<accession>A0ACC3AGC4</accession>
<dbReference type="EMBL" id="JAPDRQ010000019">
    <property type="protein sequence ID" value="KAJ9661913.1"/>
    <property type="molecule type" value="Genomic_DNA"/>
</dbReference>
<dbReference type="Proteomes" id="UP001172386">
    <property type="component" value="Unassembled WGS sequence"/>
</dbReference>
<protein>
    <submittedName>
        <fullName evidence="1">Uncharacterized protein</fullName>
    </submittedName>
</protein>
<evidence type="ECO:0000313" key="1">
    <source>
        <dbReference type="EMBL" id="KAJ9661913.1"/>
    </source>
</evidence>
<proteinExistence type="predicted"/>
<keyword evidence="2" id="KW-1185">Reference proteome</keyword>
<evidence type="ECO:0000313" key="2">
    <source>
        <dbReference type="Proteomes" id="UP001172386"/>
    </source>
</evidence>
<comment type="caution">
    <text evidence="1">The sequence shown here is derived from an EMBL/GenBank/DDBJ whole genome shotgun (WGS) entry which is preliminary data.</text>
</comment>
<name>A0ACC3AGC4_9EURO</name>
<organism evidence="1 2">
    <name type="scientific">Neophaeococcomyces mojaviensis</name>
    <dbReference type="NCBI Taxonomy" id="3383035"/>
    <lineage>
        <taxon>Eukaryota</taxon>
        <taxon>Fungi</taxon>
        <taxon>Dikarya</taxon>
        <taxon>Ascomycota</taxon>
        <taxon>Pezizomycotina</taxon>
        <taxon>Eurotiomycetes</taxon>
        <taxon>Chaetothyriomycetidae</taxon>
        <taxon>Chaetothyriales</taxon>
        <taxon>Chaetothyriales incertae sedis</taxon>
        <taxon>Neophaeococcomyces</taxon>
    </lineage>
</organism>
<sequence length="638" mass="70683">MPENMISSSIKTPLQELINLQGPITPRRQAPVLREDKVPVWETETWKTAVSAENQTVSHPGKKEPSKKRTTSKKKETPQTIPRTSQVIQRPIVLATPQNYDAGQCPPNSHTLNTLASLQSSRFVPGPPTQNGLFNGQNYRQFLPDSAQRGWSNTGRMNYIYHEGRPGSTGAGTHQYNTPPITYTYPSGYSTSRPSSPMPPIQITQNIDPNLYAPAWNHQDFVNYGSVARYNSPHPNIHSVWADAAPIYPNSPTTAPAAPVATDIVPIQSTTNPSRQRSIAPSHDQSSLSTRKFPQVWADAEALRAQLAPEHIAHHNSLIKPDHPAQKISVLLKAAVDHIATARQDKEAKVVTLEKKLEAARREYAKLKQDYLHVNNLFQEIAQKNNKACDERKTDKATIEKQKEELKELRNVVQKLAEFNYHYLVRIDNEILKKVCHPGDNNWDVPMNTMKMFKGIERFFTTPGMYIGPQAGMSGKAGEADNAYSDDTNPHSGVSGDTLLQNHGQYSPTSVPAAKPAFRKRKASTFMRTASKKTKTAVKLSSASPISTATTKASPAKTKAKPQSASQPLSNRMNEDDDTADLSYGSSTRPRELPAPLTEPTPEPDPETTDEETKNLKLVRQLAFGVGGRTRKRINYAS</sequence>
<reference evidence="1" key="1">
    <citation type="submission" date="2022-10" db="EMBL/GenBank/DDBJ databases">
        <title>Culturing micro-colonial fungi from biological soil crusts in the Mojave desert and describing Neophaeococcomyces mojavensis, and introducing the new genera and species Taxawa tesnikishii.</title>
        <authorList>
            <person name="Kurbessoian T."/>
            <person name="Stajich J.E."/>
        </authorList>
    </citation>
    <scope>NUCLEOTIDE SEQUENCE</scope>
    <source>
        <strain evidence="1">JES_112</strain>
    </source>
</reference>
<gene>
    <name evidence="1" type="ORF">H2198_001665</name>
</gene>